<evidence type="ECO:0000256" key="2">
    <source>
        <dbReference type="ARBA" id="ARBA00004167"/>
    </source>
</evidence>
<dbReference type="PANTHER" id="PTHR47950:SF4">
    <property type="entry name" value="GERANIOL 8-HYDROXYLASE-LIKE"/>
    <property type="match status" value="1"/>
</dbReference>
<evidence type="ECO:0000256" key="8">
    <source>
        <dbReference type="ARBA" id="ARBA00023002"/>
    </source>
</evidence>
<accession>A0A1B0VRQ0</accession>
<dbReference type="GO" id="GO:0016020">
    <property type="term" value="C:membrane"/>
    <property type="evidence" value="ECO:0007669"/>
    <property type="project" value="UniProtKB-SubCell"/>
</dbReference>
<dbReference type="FunFam" id="1.10.630.10:FF:000007">
    <property type="entry name" value="Cytochrome P450 76C4"/>
    <property type="match status" value="1"/>
</dbReference>
<keyword evidence="4 12" id="KW-0349">Heme</keyword>
<keyword evidence="6 12" id="KW-0479">Metal-binding</keyword>
<evidence type="ECO:0000256" key="5">
    <source>
        <dbReference type="ARBA" id="ARBA00022692"/>
    </source>
</evidence>
<dbReference type="PROSITE" id="PS00086">
    <property type="entry name" value="CYTOCHROME_P450"/>
    <property type="match status" value="1"/>
</dbReference>
<evidence type="ECO:0000256" key="7">
    <source>
        <dbReference type="ARBA" id="ARBA00022989"/>
    </source>
</evidence>
<dbReference type="InterPro" id="IPR002401">
    <property type="entry name" value="Cyt_P450_E_grp-I"/>
</dbReference>
<evidence type="ECO:0000256" key="1">
    <source>
        <dbReference type="ARBA" id="ARBA00001971"/>
    </source>
</evidence>
<dbReference type="SUPFAM" id="SSF48264">
    <property type="entry name" value="Cytochrome P450"/>
    <property type="match status" value="1"/>
</dbReference>
<protein>
    <submittedName>
        <fullName evidence="14">Cytochrome P450 CYP76AH15</fullName>
    </submittedName>
</protein>
<evidence type="ECO:0000256" key="10">
    <source>
        <dbReference type="ARBA" id="ARBA00023033"/>
    </source>
</evidence>
<evidence type="ECO:0000256" key="9">
    <source>
        <dbReference type="ARBA" id="ARBA00023004"/>
    </source>
</evidence>
<dbReference type="CDD" id="cd11073">
    <property type="entry name" value="CYP76-like"/>
    <property type="match status" value="1"/>
</dbReference>
<dbReference type="PRINTS" id="PR00463">
    <property type="entry name" value="EP450I"/>
</dbReference>
<dbReference type="AlphaFoldDB" id="A0A1B0VRQ0"/>
<dbReference type="EMBL" id="KT382358">
    <property type="protein sequence ID" value="AMZ03402.1"/>
    <property type="molecule type" value="mRNA"/>
</dbReference>
<evidence type="ECO:0000256" key="6">
    <source>
        <dbReference type="ARBA" id="ARBA00022723"/>
    </source>
</evidence>
<keyword evidence="9 12" id="KW-0408">Iron</keyword>
<name>A0A1B0VRQ0_9LAMI</name>
<dbReference type="InterPro" id="IPR036396">
    <property type="entry name" value="Cyt_P450_sf"/>
</dbReference>
<keyword evidence="11" id="KW-0472">Membrane</keyword>
<dbReference type="GO" id="GO:0016705">
    <property type="term" value="F:oxidoreductase activity, acting on paired donors, with incorporation or reduction of molecular oxygen"/>
    <property type="evidence" value="ECO:0007669"/>
    <property type="project" value="InterPro"/>
</dbReference>
<feature type="binding site" description="axial binding residue" evidence="12">
    <location>
        <position position="436"/>
    </location>
    <ligand>
        <name>heme</name>
        <dbReference type="ChEBI" id="CHEBI:30413"/>
    </ligand>
    <ligandPart>
        <name>Fe</name>
        <dbReference type="ChEBI" id="CHEBI:18248"/>
    </ligandPart>
</feature>
<sequence length="493" mass="55595">METMTLLLPLFFIALTYFLSWRRRRNLPPGPFPLPIIGNLLQIGSKPHQSFAQLSKKYGPLMSVQLGSVYTVIASSPEMAKEILQKHGQVFSGRTIAQAAQACGHDQISIGFLPVATTWRDMRKICKEQMFSHHSLESSKELRHEKLQKLLDYAQKCCEAGRAVDIREAAFITTLNLMSATLFSTQATEFDSEATKEFKEVIEGVAVIVGEPNFADYFPILKPFDLQGIKRRANSYFGRLLKLMERYLNERLESRRLNPDAPKKNDFLETLVDIIQADEYKLTTDHVTHLMLDLFVGGSETSATSLEWIMSELVSNPSKLAKVKAELKSVVGEKKVVSESEMARLPYLQAVIKEVLRLHPPGPLLLPRKAGSDQVVNGYLIPKGTQLLFNVWAMGRDPSIWKNPESFEPERFLNQNIDYKGQDFELIPFGSGRRICPGMPLADRIMHMTTATLVHNFDWKLEDGAGDADHKGDDPFGLAIRRATPLRIIPLKP</sequence>
<evidence type="ECO:0000256" key="12">
    <source>
        <dbReference type="PIRSR" id="PIRSR602401-1"/>
    </source>
</evidence>
<evidence type="ECO:0000313" key="14">
    <source>
        <dbReference type="EMBL" id="AMZ03402.1"/>
    </source>
</evidence>
<dbReference type="GO" id="GO:0004497">
    <property type="term" value="F:monooxygenase activity"/>
    <property type="evidence" value="ECO:0007669"/>
    <property type="project" value="UniProtKB-KW"/>
</dbReference>
<proteinExistence type="evidence at transcript level"/>
<keyword evidence="7" id="KW-1133">Transmembrane helix</keyword>
<dbReference type="Gene3D" id="1.10.630.10">
    <property type="entry name" value="Cytochrome P450"/>
    <property type="match status" value="1"/>
</dbReference>
<dbReference type="InterPro" id="IPR017972">
    <property type="entry name" value="Cyt_P450_CS"/>
</dbReference>
<organism evidence="14">
    <name type="scientific">Plectranthus barbatus</name>
    <dbReference type="NCBI Taxonomy" id="41228"/>
    <lineage>
        <taxon>Eukaryota</taxon>
        <taxon>Viridiplantae</taxon>
        <taxon>Streptophyta</taxon>
        <taxon>Embryophyta</taxon>
        <taxon>Tracheophyta</taxon>
        <taxon>Spermatophyta</taxon>
        <taxon>Magnoliopsida</taxon>
        <taxon>eudicotyledons</taxon>
        <taxon>Gunneridae</taxon>
        <taxon>Pentapetalae</taxon>
        <taxon>asterids</taxon>
        <taxon>lamiids</taxon>
        <taxon>Lamiales</taxon>
        <taxon>Lamiaceae</taxon>
        <taxon>Nepetoideae</taxon>
        <taxon>Ocimeae</taxon>
        <taxon>Plectranthinae</taxon>
        <taxon>Plectranthus</taxon>
    </lineage>
</organism>
<dbReference type="GO" id="GO:0020037">
    <property type="term" value="F:heme binding"/>
    <property type="evidence" value="ECO:0007669"/>
    <property type="project" value="InterPro"/>
</dbReference>
<dbReference type="GO" id="GO:0016114">
    <property type="term" value="P:terpenoid biosynthetic process"/>
    <property type="evidence" value="ECO:0007669"/>
    <property type="project" value="UniProtKB-ARBA"/>
</dbReference>
<evidence type="ECO:0000256" key="3">
    <source>
        <dbReference type="ARBA" id="ARBA00010617"/>
    </source>
</evidence>
<keyword evidence="8 13" id="KW-0560">Oxidoreductase</keyword>
<dbReference type="GO" id="GO:0005506">
    <property type="term" value="F:iron ion binding"/>
    <property type="evidence" value="ECO:0007669"/>
    <property type="project" value="InterPro"/>
</dbReference>
<dbReference type="PANTHER" id="PTHR47950">
    <property type="entry name" value="CYTOCHROME P450, FAMILY 76, SUBFAMILY C, POLYPEPTIDE 5-RELATED"/>
    <property type="match status" value="1"/>
</dbReference>
<comment type="similarity">
    <text evidence="3 13">Belongs to the cytochrome P450 family.</text>
</comment>
<keyword evidence="10 13" id="KW-0503">Monooxygenase</keyword>
<evidence type="ECO:0000256" key="13">
    <source>
        <dbReference type="RuleBase" id="RU000461"/>
    </source>
</evidence>
<dbReference type="PRINTS" id="PR00385">
    <property type="entry name" value="P450"/>
</dbReference>
<dbReference type="Pfam" id="PF00067">
    <property type="entry name" value="p450"/>
    <property type="match status" value="1"/>
</dbReference>
<keyword evidence="5" id="KW-0812">Transmembrane</keyword>
<evidence type="ECO:0000256" key="4">
    <source>
        <dbReference type="ARBA" id="ARBA00022617"/>
    </source>
</evidence>
<comment type="subcellular location">
    <subcellularLocation>
        <location evidence="2">Membrane</location>
        <topology evidence="2">Single-pass membrane protein</topology>
    </subcellularLocation>
</comment>
<comment type="cofactor">
    <cofactor evidence="1 12">
        <name>heme</name>
        <dbReference type="ChEBI" id="CHEBI:30413"/>
    </cofactor>
</comment>
<evidence type="ECO:0000256" key="11">
    <source>
        <dbReference type="ARBA" id="ARBA00023136"/>
    </source>
</evidence>
<dbReference type="InterPro" id="IPR001128">
    <property type="entry name" value="Cyt_P450"/>
</dbReference>
<dbReference type="SMR" id="A0A1B0VRQ0"/>
<reference evidence="14" key="1">
    <citation type="submission" date="2015-08" db="EMBL/GenBank/DDBJ databases">
        <title>Elucidation of the biosynthetic pathway of forskolin and production in yeast.</title>
        <authorList>
            <person name="Pateraki I."/>
            <person name="Andersen-Ranberg J."/>
            <person name="Jensen N.B."/>
            <person name="Wubshet S.G."/>
            <person name="Staerk D."/>
            <person name="Hallstrroem B."/>
            <person name="Hamberger B."/>
            <person name="Olsen C.E."/>
            <person name="Hansen J."/>
            <person name="Moeller B.L."/>
            <person name="Hamberger B."/>
        </authorList>
    </citation>
    <scope>NUCLEOTIDE SEQUENCE</scope>
</reference>